<dbReference type="Proteomes" id="UP001237105">
    <property type="component" value="Unassembled WGS sequence"/>
</dbReference>
<protein>
    <recommendedName>
        <fullName evidence="3">IclR-ED domain-containing protein</fullName>
    </recommendedName>
</protein>
<dbReference type="RefSeq" id="WP_282534563.1">
    <property type="nucleotide sequence ID" value="NZ_JASCIS010000007.1"/>
</dbReference>
<comment type="caution">
    <text evidence="1">The sequence shown here is derived from an EMBL/GenBank/DDBJ whole genome shotgun (WGS) entry which is preliminary data.</text>
</comment>
<proteinExistence type="predicted"/>
<gene>
    <name evidence="1" type="ORF">QIT00_08700</name>
</gene>
<name>A0ABT6SSQ7_9ACTN</name>
<evidence type="ECO:0000313" key="1">
    <source>
        <dbReference type="EMBL" id="MDI3418641.1"/>
    </source>
</evidence>
<reference evidence="1 2" key="1">
    <citation type="submission" date="2023-05" db="EMBL/GenBank/DDBJ databases">
        <title>Draft genome sequence of Streptomyces sp. B-S-A12 isolated from a cave soil in Thailand.</title>
        <authorList>
            <person name="Chamroensaksri N."/>
            <person name="Muangham S."/>
        </authorList>
    </citation>
    <scope>NUCLEOTIDE SEQUENCE [LARGE SCALE GENOMIC DNA]</scope>
    <source>
        <strain evidence="1 2">B-S-A12</strain>
    </source>
</reference>
<evidence type="ECO:0008006" key="3">
    <source>
        <dbReference type="Google" id="ProtNLM"/>
    </source>
</evidence>
<keyword evidence="2" id="KW-1185">Reference proteome</keyword>
<accession>A0ABT6SSQ7</accession>
<organism evidence="1 2">
    <name type="scientific">Streptomyces luteolus</name>
    <dbReference type="NCBI Taxonomy" id="3043615"/>
    <lineage>
        <taxon>Bacteria</taxon>
        <taxon>Bacillati</taxon>
        <taxon>Actinomycetota</taxon>
        <taxon>Actinomycetes</taxon>
        <taxon>Kitasatosporales</taxon>
        <taxon>Streptomycetaceae</taxon>
        <taxon>Streptomyces</taxon>
    </lineage>
</organism>
<sequence>MFPEAELGFSIGESALALVAHLPDRLAGPALLDEVSPALADLGRRAGAVRS</sequence>
<evidence type="ECO:0000313" key="2">
    <source>
        <dbReference type="Proteomes" id="UP001237105"/>
    </source>
</evidence>
<dbReference type="EMBL" id="JASCIS010000007">
    <property type="protein sequence ID" value="MDI3418641.1"/>
    <property type="molecule type" value="Genomic_DNA"/>
</dbReference>